<gene>
    <name evidence="5" type="ORF">WKV53_00210</name>
</gene>
<dbReference type="GO" id="GO:0008710">
    <property type="term" value="F:8-amino-7-oxononanoate synthase activity"/>
    <property type="evidence" value="ECO:0007669"/>
    <property type="project" value="UniProtKB-EC"/>
</dbReference>
<name>A0ABU9APY2_9BACT</name>
<evidence type="ECO:0000256" key="3">
    <source>
        <dbReference type="ARBA" id="ARBA00022898"/>
    </source>
</evidence>
<dbReference type="Gene3D" id="3.90.1150.10">
    <property type="entry name" value="Aspartate Aminotransferase, domain 1"/>
    <property type="match status" value="1"/>
</dbReference>
<evidence type="ECO:0000259" key="4">
    <source>
        <dbReference type="Pfam" id="PF00155"/>
    </source>
</evidence>
<feature type="domain" description="Aminotransferase class I/classII large" evidence="4">
    <location>
        <begin position="44"/>
        <end position="379"/>
    </location>
</feature>
<dbReference type="CDD" id="cd06454">
    <property type="entry name" value="KBL_like"/>
    <property type="match status" value="1"/>
</dbReference>
<proteinExistence type="predicted"/>
<comment type="cofactor">
    <cofactor evidence="1">
        <name>pyridoxal 5'-phosphate</name>
        <dbReference type="ChEBI" id="CHEBI:597326"/>
    </cofactor>
</comment>
<dbReference type="Pfam" id="PF00155">
    <property type="entry name" value="Aminotran_1_2"/>
    <property type="match status" value="1"/>
</dbReference>
<evidence type="ECO:0000313" key="6">
    <source>
        <dbReference type="Proteomes" id="UP001371305"/>
    </source>
</evidence>
<keyword evidence="3" id="KW-0663">Pyridoxal phosphate</keyword>
<dbReference type="Proteomes" id="UP001371305">
    <property type="component" value="Unassembled WGS sequence"/>
</dbReference>
<comment type="caution">
    <text evidence="5">The sequence shown here is derived from an EMBL/GenBank/DDBJ whole genome shotgun (WGS) entry which is preliminary data.</text>
</comment>
<dbReference type="InterPro" id="IPR004839">
    <property type="entry name" value="Aminotransferase_I/II_large"/>
</dbReference>
<dbReference type="InterPro" id="IPR015424">
    <property type="entry name" value="PyrdxlP-dep_Trfase"/>
</dbReference>
<dbReference type="InterPro" id="IPR015421">
    <property type="entry name" value="PyrdxlP-dep_Trfase_major"/>
</dbReference>
<dbReference type="PANTHER" id="PTHR13693">
    <property type="entry name" value="CLASS II AMINOTRANSFERASE/8-AMINO-7-OXONONANOATE SYNTHASE"/>
    <property type="match status" value="1"/>
</dbReference>
<dbReference type="EMBL" id="JBBUKT010000001">
    <property type="protein sequence ID" value="MEK7948892.1"/>
    <property type="molecule type" value="Genomic_DNA"/>
</dbReference>
<dbReference type="Gene3D" id="3.40.640.10">
    <property type="entry name" value="Type I PLP-dependent aspartate aminotransferase-like (Major domain)"/>
    <property type="match status" value="1"/>
</dbReference>
<evidence type="ECO:0000256" key="1">
    <source>
        <dbReference type="ARBA" id="ARBA00001933"/>
    </source>
</evidence>
<dbReference type="InterPro" id="IPR015422">
    <property type="entry name" value="PyrdxlP-dep_Trfase_small"/>
</dbReference>
<dbReference type="InterPro" id="IPR050087">
    <property type="entry name" value="AON_synthase_class-II"/>
</dbReference>
<dbReference type="EC" id="2.3.1.47" evidence="5"/>
<sequence length="382" mass="40322">MSSIGLGKGPQGELADLSAAGLLRTLKPLDSPTGPRVIRDGRELWNFASNDYLGLASDPELAEAFIEGVRKYGAGSAASRLVCGTLPPHRLLEDALAAAKGTEAALVFSSGFATAVGSLPALAGKDDVLVLDKLCHASLIDGARLSGATIRVFPHNDTAKLARLLETIRAKQPAARVIVVTESVFSMDGDLCPLAEIIELKDRHGALLFLDEAHAFGVLGPHGMGLAAQLGLQHRVDFQMGTFSKAAGLSGGYLATSTAWRDLLVNRARSFVYSTAPPPALAHATIASLERIRSTDGDHRRKQLRENISILSAKHPSPIVPVLFGTNDAALAASTRLEEHGFLVPAIRYPTVPRGTARLRISLSAAHSPETIAALASEIGHR</sequence>
<dbReference type="PANTHER" id="PTHR13693:SF100">
    <property type="entry name" value="8-AMINO-7-OXONONANOATE SYNTHASE"/>
    <property type="match status" value="1"/>
</dbReference>
<dbReference type="SUPFAM" id="SSF53383">
    <property type="entry name" value="PLP-dependent transferases"/>
    <property type="match status" value="1"/>
</dbReference>
<keyword evidence="2 5" id="KW-0808">Transferase</keyword>
<protein>
    <submittedName>
        <fullName evidence="5">8-amino-7-oxononanoate synthase</fullName>
        <ecNumber evidence="5">2.3.1.47</ecNumber>
    </submittedName>
</protein>
<keyword evidence="6" id="KW-1185">Reference proteome</keyword>
<evidence type="ECO:0000256" key="2">
    <source>
        <dbReference type="ARBA" id="ARBA00022679"/>
    </source>
</evidence>
<keyword evidence="5" id="KW-0012">Acyltransferase</keyword>
<dbReference type="RefSeq" id="WP_341402227.1">
    <property type="nucleotide sequence ID" value="NZ_JBBUKT010000001.1"/>
</dbReference>
<evidence type="ECO:0000313" key="5">
    <source>
        <dbReference type="EMBL" id="MEK7948892.1"/>
    </source>
</evidence>
<reference evidence="5 6" key="1">
    <citation type="submission" date="2024-04" db="EMBL/GenBank/DDBJ databases">
        <title>Luteolibacter sp. isolated from soil.</title>
        <authorList>
            <person name="An J."/>
        </authorList>
    </citation>
    <scope>NUCLEOTIDE SEQUENCE [LARGE SCALE GENOMIC DNA]</scope>
    <source>
        <strain evidence="5 6">Y139</strain>
    </source>
</reference>
<accession>A0ABU9APY2</accession>
<organism evidence="5 6">
    <name type="scientific">Luteolibacter soli</name>
    <dbReference type="NCBI Taxonomy" id="3135280"/>
    <lineage>
        <taxon>Bacteria</taxon>
        <taxon>Pseudomonadati</taxon>
        <taxon>Verrucomicrobiota</taxon>
        <taxon>Verrucomicrobiia</taxon>
        <taxon>Verrucomicrobiales</taxon>
        <taxon>Verrucomicrobiaceae</taxon>
        <taxon>Luteolibacter</taxon>
    </lineage>
</organism>